<organism evidence="10 11">
    <name type="scientific">Stylonychia lemnae</name>
    <name type="common">Ciliate</name>
    <dbReference type="NCBI Taxonomy" id="5949"/>
    <lineage>
        <taxon>Eukaryota</taxon>
        <taxon>Sar</taxon>
        <taxon>Alveolata</taxon>
        <taxon>Ciliophora</taxon>
        <taxon>Intramacronucleata</taxon>
        <taxon>Spirotrichea</taxon>
        <taxon>Stichotrichia</taxon>
        <taxon>Sporadotrichida</taxon>
        <taxon>Oxytrichidae</taxon>
        <taxon>Stylonychinae</taxon>
        <taxon>Stylonychia</taxon>
    </lineage>
</organism>
<evidence type="ECO:0000313" key="11">
    <source>
        <dbReference type="Proteomes" id="UP000039865"/>
    </source>
</evidence>
<evidence type="ECO:0000256" key="2">
    <source>
        <dbReference type="ARBA" id="ARBA00022679"/>
    </source>
</evidence>
<dbReference type="InterPro" id="IPR001594">
    <property type="entry name" value="Palmitoyltrfase_DHHC"/>
</dbReference>
<keyword evidence="2 7" id="KW-0808">Transferase</keyword>
<reference evidence="10 11" key="1">
    <citation type="submission" date="2014-06" db="EMBL/GenBank/DDBJ databases">
        <authorList>
            <person name="Swart Estienne"/>
        </authorList>
    </citation>
    <scope>NUCLEOTIDE SEQUENCE [LARGE SCALE GENOMIC DNA]</scope>
    <source>
        <strain evidence="10 11">130c</strain>
    </source>
</reference>
<dbReference type="AlphaFoldDB" id="A0A078B877"/>
<keyword evidence="4 7" id="KW-1133">Transmembrane helix</keyword>
<dbReference type="OrthoDB" id="331948at2759"/>
<dbReference type="GO" id="GO:0016020">
    <property type="term" value="C:membrane"/>
    <property type="evidence" value="ECO:0007669"/>
    <property type="project" value="UniProtKB-SubCell"/>
</dbReference>
<keyword evidence="5 7" id="KW-0472">Membrane</keyword>
<name>A0A078B877_STYLE</name>
<dbReference type="PANTHER" id="PTHR12246">
    <property type="entry name" value="PALMITOYLTRANSFERASE ZDHHC16"/>
    <property type="match status" value="1"/>
</dbReference>
<sequence length="312" mass="36639">MCMTCHKILKRVIGKNQKLDVFVWSMRAIVIFLNVLPFYNMNYMGDTDKSKYCMACRNWKPDRSHHCSICGICVLKQDHHCPWLGNCVGYHNFKEFFLFCFYQMMIGVIYTTQLIRFGFYRPDEDTHDLSMLGTIFYYITNILAVPIAFALIFLSLSVFIQIYNNITGIERMSYVQLKQPCFGISKSQAMCRPNEYDMIWLPNIKQVLGPHMWMWLLPISYEMKGKGFYYPKVPEITMSDLNILLKDVSRVHGTSFTINDFESDPKEYIQKAIQKYSGSKFLIHKGQTKDEDQIVEVPSLEEQKSLKKEQQE</sequence>
<dbReference type="InParanoid" id="A0A078B877"/>
<evidence type="ECO:0000256" key="4">
    <source>
        <dbReference type="ARBA" id="ARBA00022989"/>
    </source>
</evidence>
<comment type="catalytic activity">
    <reaction evidence="7">
        <text>L-cysteinyl-[protein] + hexadecanoyl-CoA = S-hexadecanoyl-L-cysteinyl-[protein] + CoA</text>
        <dbReference type="Rhea" id="RHEA:36683"/>
        <dbReference type="Rhea" id="RHEA-COMP:10131"/>
        <dbReference type="Rhea" id="RHEA-COMP:11032"/>
        <dbReference type="ChEBI" id="CHEBI:29950"/>
        <dbReference type="ChEBI" id="CHEBI:57287"/>
        <dbReference type="ChEBI" id="CHEBI:57379"/>
        <dbReference type="ChEBI" id="CHEBI:74151"/>
        <dbReference type="EC" id="2.3.1.225"/>
    </reaction>
</comment>
<evidence type="ECO:0000259" key="9">
    <source>
        <dbReference type="Pfam" id="PF01529"/>
    </source>
</evidence>
<keyword evidence="11" id="KW-1185">Reference proteome</keyword>
<dbReference type="EMBL" id="CCKQ01018423">
    <property type="protein sequence ID" value="CDW90386.1"/>
    <property type="molecule type" value="Genomic_DNA"/>
</dbReference>
<evidence type="ECO:0000313" key="10">
    <source>
        <dbReference type="EMBL" id="CDW90386.1"/>
    </source>
</evidence>
<dbReference type="Pfam" id="PF01529">
    <property type="entry name" value="DHHC"/>
    <property type="match status" value="1"/>
</dbReference>
<evidence type="ECO:0000256" key="1">
    <source>
        <dbReference type="ARBA" id="ARBA00004141"/>
    </source>
</evidence>
<dbReference type="InterPro" id="IPR039859">
    <property type="entry name" value="PFA4/ZDH16/20/ERF2-like"/>
</dbReference>
<feature type="transmembrane region" description="Helical" evidence="7">
    <location>
        <begin position="96"/>
        <end position="115"/>
    </location>
</feature>
<dbReference type="Proteomes" id="UP000039865">
    <property type="component" value="Unassembled WGS sequence"/>
</dbReference>
<proteinExistence type="inferred from homology"/>
<keyword evidence="3 7" id="KW-0812">Transmembrane</keyword>
<feature type="transmembrane region" description="Helical" evidence="7">
    <location>
        <begin position="135"/>
        <end position="163"/>
    </location>
</feature>
<evidence type="ECO:0000256" key="8">
    <source>
        <dbReference type="SAM" id="MobiDB-lite"/>
    </source>
</evidence>
<evidence type="ECO:0000256" key="3">
    <source>
        <dbReference type="ARBA" id="ARBA00022692"/>
    </source>
</evidence>
<dbReference type="GO" id="GO:0019706">
    <property type="term" value="F:protein-cysteine S-palmitoyltransferase activity"/>
    <property type="evidence" value="ECO:0007669"/>
    <property type="project" value="UniProtKB-EC"/>
</dbReference>
<comment type="similarity">
    <text evidence="7">Belongs to the DHHC palmitoyltransferase family.</text>
</comment>
<accession>A0A078B877</accession>
<feature type="region of interest" description="Disordered" evidence="8">
    <location>
        <begin position="293"/>
        <end position="312"/>
    </location>
</feature>
<protein>
    <recommendedName>
        <fullName evidence="7">Palmitoyltransferase</fullName>
        <ecNumber evidence="7">2.3.1.225</ecNumber>
    </recommendedName>
</protein>
<feature type="transmembrane region" description="Helical" evidence="7">
    <location>
        <begin position="21"/>
        <end position="39"/>
    </location>
</feature>
<comment type="domain">
    <text evidence="7">The DHHC domain is required for palmitoyltransferase activity.</text>
</comment>
<keyword evidence="6 7" id="KW-0012">Acyltransferase</keyword>
<evidence type="ECO:0000256" key="6">
    <source>
        <dbReference type="ARBA" id="ARBA00023315"/>
    </source>
</evidence>
<feature type="domain" description="Palmitoyltransferase DHHC" evidence="9">
    <location>
        <begin position="47"/>
        <end position="173"/>
    </location>
</feature>
<dbReference type="EC" id="2.3.1.225" evidence="7"/>
<gene>
    <name evidence="10" type="primary">Contig1332.g1460</name>
    <name evidence="10" type="ORF">STYLEM_19529</name>
</gene>
<feature type="compositionally biased region" description="Basic and acidic residues" evidence="8">
    <location>
        <begin position="301"/>
        <end position="312"/>
    </location>
</feature>
<evidence type="ECO:0000256" key="7">
    <source>
        <dbReference type="RuleBase" id="RU079119"/>
    </source>
</evidence>
<comment type="subcellular location">
    <subcellularLocation>
        <location evidence="1">Membrane</location>
        <topology evidence="1">Multi-pass membrane protein</topology>
    </subcellularLocation>
</comment>
<dbReference type="PROSITE" id="PS50216">
    <property type="entry name" value="DHHC"/>
    <property type="match status" value="1"/>
</dbReference>
<evidence type="ECO:0000256" key="5">
    <source>
        <dbReference type="ARBA" id="ARBA00023136"/>
    </source>
</evidence>